<proteinExistence type="inferred from homology"/>
<dbReference type="PANTHER" id="PTHR45663:SF11">
    <property type="entry name" value="GEO12009P1"/>
    <property type="match status" value="1"/>
</dbReference>
<reference evidence="11 14" key="3">
    <citation type="submission" date="2020-10" db="EMBL/GenBank/DDBJ databases">
        <title>Ca. Dormibacterota MAGs.</title>
        <authorList>
            <person name="Montgomery K."/>
        </authorList>
    </citation>
    <scope>NUCLEOTIDE SEQUENCE [LARGE SCALE GENOMIC DNA]</scope>
    <source>
        <strain evidence="11">SC8812_S17_18</strain>
    </source>
</reference>
<dbReference type="EMBL" id="JAEKNS010000074">
    <property type="protein sequence ID" value="MBJ7594560.1"/>
    <property type="molecule type" value="Genomic_DNA"/>
</dbReference>
<dbReference type="PROSITE" id="PS51352">
    <property type="entry name" value="THIOREDOXIN_2"/>
    <property type="match status" value="1"/>
</dbReference>
<evidence type="ECO:0000313" key="13">
    <source>
        <dbReference type="Proteomes" id="UP000248724"/>
    </source>
</evidence>
<feature type="site" description="Deprotonates C-terminal active site Cys" evidence="8">
    <location>
        <position position="26"/>
    </location>
</feature>
<dbReference type="RefSeq" id="WP_337310864.1">
    <property type="nucleotide sequence ID" value="NZ_JAEKNS010000074.1"/>
</dbReference>
<dbReference type="Proteomes" id="UP000606991">
    <property type="component" value="Unassembled WGS sequence"/>
</dbReference>
<evidence type="ECO:0000256" key="2">
    <source>
        <dbReference type="ARBA" id="ARBA00022448"/>
    </source>
</evidence>
<protein>
    <recommendedName>
        <fullName evidence="6 7">Thioredoxin</fullName>
    </recommendedName>
</protein>
<evidence type="ECO:0000256" key="9">
    <source>
        <dbReference type="PIRSR" id="PIRSR000077-4"/>
    </source>
</evidence>
<comment type="caution">
    <text evidence="12">The sequence shown here is derived from an EMBL/GenBank/DDBJ whole genome shotgun (WGS) entry which is preliminary data.</text>
</comment>
<evidence type="ECO:0000313" key="12">
    <source>
        <dbReference type="EMBL" id="PZR81752.1"/>
    </source>
</evidence>
<dbReference type="InterPro" id="IPR005746">
    <property type="entry name" value="Thioredoxin"/>
</dbReference>
<evidence type="ECO:0000256" key="6">
    <source>
        <dbReference type="NCBIfam" id="TIGR01068"/>
    </source>
</evidence>
<evidence type="ECO:0000256" key="1">
    <source>
        <dbReference type="ARBA" id="ARBA00008987"/>
    </source>
</evidence>
<feature type="disulfide bond" description="Redox-active" evidence="9">
    <location>
        <begin position="32"/>
        <end position="35"/>
    </location>
</feature>
<accession>A0A2W5Z8S1</accession>
<dbReference type="GO" id="GO:0015035">
    <property type="term" value="F:protein-disulfide reductase activity"/>
    <property type="evidence" value="ECO:0007669"/>
    <property type="project" value="UniProtKB-UniRule"/>
</dbReference>
<organism evidence="12 13">
    <name type="scientific">Candidatus Aeolococcus gillhamiae</name>
    <dbReference type="NCBI Taxonomy" id="3127015"/>
    <lineage>
        <taxon>Bacteria</taxon>
        <taxon>Bacillati</taxon>
        <taxon>Candidatus Dormiibacterota</taxon>
        <taxon>Candidatus Dormibacteria</taxon>
        <taxon>Candidatus Aeolococcales</taxon>
        <taxon>Candidatus Aeolococcaceae</taxon>
        <taxon>Candidatus Aeolococcus</taxon>
    </lineage>
</organism>
<dbReference type="Proteomes" id="UP000248724">
    <property type="component" value="Unassembled WGS sequence"/>
</dbReference>
<dbReference type="NCBIfam" id="TIGR01068">
    <property type="entry name" value="thioredoxin"/>
    <property type="match status" value="1"/>
</dbReference>
<dbReference type="PRINTS" id="PR00421">
    <property type="entry name" value="THIOREDOXIN"/>
</dbReference>
<comment type="similarity">
    <text evidence="1 7">Belongs to the thioredoxin family.</text>
</comment>
<feature type="domain" description="Thioredoxin" evidence="10">
    <location>
        <begin position="1"/>
        <end position="108"/>
    </location>
</feature>
<gene>
    <name evidence="12" type="primary">trxA</name>
    <name evidence="12" type="ORF">DLM65_05320</name>
    <name evidence="11" type="ORF">JF886_06790</name>
</gene>
<reference evidence="12 13" key="1">
    <citation type="journal article" date="2017" name="Nature">
        <title>Atmospheric trace gases support primary production in Antarctic desert surface soil.</title>
        <authorList>
            <person name="Ji M."/>
            <person name="Greening C."/>
            <person name="Vanwonterghem I."/>
            <person name="Carere C.R."/>
            <person name="Bay S.K."/>
            <person name="Steen J.A."/>
            <person name="Montgomery K."/>
            <person name="Lines T."/>
            <person name="Beardall J."/>
            <person name="van Dorst J."/>
            <person name="Snape I."/>
            <person name="Stott M.B."/>
            <person name="Hugenholtz P."/>
            <person name="Ferrari B.C."/>
        </authorList>
    </citation>
    <scope>NUCLEOTIDE SEQUENCE [LARGE SCALE GENOMIC DNA]</scope>
    <source>
        <strain evidence="12">RRmetagenome_bin12</strain>
    </source>
</reference>
<evidence type="ECO:0000259" key="10">
    <source>
        <dbReference type="PROSITE" id="PS51352"/>
    </source>
</evidence>
<dbReference type="SUPFAM" id="SSF52833">
    <property type="entry name" value="Thioredoxin-like"/>
    <property type="match status" value="1"/>
</dbReference>
<dbReference type="AlphaFoldDB" id="A0A2W5Z8S1"/>
<keyword evidence="4 9" id="KW-1015">Disulfide bond</keyword>
<dbReference type="InterPro" id="IPR013766">
    <property type="entry name" value="Thioredoxin_domain"/>
</dbReference>
<keyword evidence="2" id="KW-0813">Transport</keyword>
<dbReference type="Pfam" id="PF00085">
    <property type="entry name" value="Thioredoxin"/>
    <property type="match status" value="1"/>
</dbReference>
<dbReference type="GO" id="GO:0045454">
    <property type="term" value="P:cell redox homeostasis"/>
    <property type="evidence" value="ECO:0007669"/>
    <property type="project" value="TreeGrafter"/>
</dbReference>
<dbReference type="InterPro" id="IPR036249">
    <property type="entry name" value="Thioredoxin-like_sf"/>
</dbReference>
<dbReference type="Gene3D" id="3.40.30.10">
    <property type="entry name" value="Glutaredoxin"/>
    <property type="match status" value="1"/>
</dbReference>
<dbReference type="CDD" id="cd02947">
    <property type="entry name" value="TRX_family"/>
    <property type="match status" value="1"/>
</dbReference>
<dbReference type="EMBL" id="QHBU01000095">
    <property type="protein sequence ID" value="PZR81752.1"/>
    <property type="molecule type" value="Genomic_DNA"/>
</dbReference>
<evidence type="ECO:0000256" key="3">
    <source>
        <dbReference type="ARBA" id="ARBA00022982"/>
    </source>
</evidence>
<dbReference type="FunFam" id="3.40.30.10:FF:000001">
    <property type="entry name" value="Thioredoxin"/>
    <property type="match status" value="1"/>
</dbReference>
<dbReference type="PIRSF" id="PIRSF000077">
    <property type="entry name" value="Thioredoxin"/>
    <property type="match status" value="1"/>
</dbReference>
<feature type="active site" description="Nucleophile" evidence="8">
    <location>
        <position position="35"/>
    </location>
</feature>
<sequence>MSHPLTVTDTNFKQEVLDSDVPVLVDFWASWCSPCKMIAPIVEELAGEYEGRVKVAKVDVDANPITPGMFGIMSIPTLMVFRGGKAEERIVGYQPKQSLKAKLDAVLVA</sequence>
<keyword evidence="5 9" id="KW-0676">Redox-active center</keyword>
<evidence type="ECO:0000256" key="8">
    <source>
        <dbReference type="PIRSR" id="PIRSR000077-1"/>
    </source>
</evidence>
<feature type="active site" description="Nucleophile" evidence="8">
    <location>
        <position position="32"/>
    </location>
</feature>
<evidence type="ECO:0000313" key="11">
    <source>
        <dbReference type="EMBL" id="MBJ7594560.1"/>
    </source>
</evidence>
<keyword evidence="3" id="KW-0249">Electron transport</keyword>
<dbReference type="PANTHER" id="PTHR45663">
    <property type="entry name" value="GEO12009P1"/>
    <property type="match status" value="1"/>
</dbReference>
<evidence type="ECO:0000256" key="5">
    <source>
        <dbReference type="ARBA" id="ARBA00023284"/>
    </source>
</evidence>
<evidence type="ECO:0000313" key="14">
    <source>
        <dbReference type="Proteomes" id="UP000606991"/>
    </source>
</evidence>
<reference evidence="12" key="2">
    <citation type="submission" date="2018-05" db="EMBL/GenBank/DDBJ databases">
        <authorList>
            <person name="Ferrari B."/>
        </authorList>
    </citation>
    <scope>NUCLEOTIDE SEQUENCE</scope>
    <source>
        <strain evidence="12">RRmetagenome_bin12</strain>
    </source>
</reference>
<evidence type="ECO:0000256" key="7">
    <source>
        <dbReference type="PIRNR" id="PIRNR000077"/>
    </source>
</evidence>
<accession>A0A934MZD2</accession>
<name>A0A2W5Z8S1_9BACT</name>
<evidence type="ECO:0000256" key="4">
    <source>
        <dbReference type="ARBA" id="ARBA00023157"/>
    </source>
</evidence>
<feature type="site" description="Contributes to redox potential value" evidence="8">
    <location>
        <position position="33"/>
    </location>
</feature>
<feature type="site" description="Contributes to redox potential value" evidence="8">
    <location>
        <position position="34"/>
    </location>
</feature>
<dbReference type="GO" id="GO:0005829">
    <property type="term" value="C:cytosol"/>
    <property type="evidence" value="ECO:0007669"/>
    <property type="project" value="TreeGrafter"/>
</dbReference>